<dbReference type="STRING" id="47428.A0A284R5U1"/>
<evidence type="ECO:0000313" key="4">
    <source>
        <dbReference type="Proteomes" id="UP000219338"/>
    </source>
</evidence>
<feature type="domain" description="Tc1-like transposase DDE" evidence="2">
    <location>
        <begin position="219"/>
        <end position="277"/>
    </location>
</feature>
<dbReference type="Pfam" id="PF13358">
    <property type="entry name" value="DDE_3"/>
    <property type="match status" value="1"/>
</dbReference>
<organism evidence="3 4">
    <name type="scientific">Armillaria ostoyae</name>
    <name type="common">Armillaria root rot fungus</name>
    <dbReference type="NCBI Taxonomy" id="47428"/>
    <lineage>
        <taxon>Eukaryota</taxon>
        <taxon>Fungi</taxon>
        <taxon>Dikarya</taxon>
        <taxon>Basidiomycota</taxon>
        <taxon>Agaricomycotina</taxon>
        <taxon>Agaricomycetes</taxon>
        <taxon>Agaricomycetidae</taxon>
        <taxon>Agaricales</taxon>
        <taxon>Marasmiineae</taxon>
        <taxon>Physalacriaceae</taxon>
        <taxon>Armillaria</taxon>
    </lineage>
</organism>
<dbReference type="EMBL" id="FUEG01000004">
    <property type="protein sequence ID" value="SJL04078.1"/>
    <property type="molecule type" value="Genomic_DNA"/>
</dbReference>
<dbReference type="Proteomes" id="UP000219338">
    <property type="component" value="Unassembled WGS sequence"/>
</dbReference>
<dbReference type="GO" id="GO:0015074">
    <property type="term" value="P:DNA integration"/>
    <property type="evidence" value="ECO:0007669"/>
    <property type="project" value="InterPro"/>
</dbReference>
<accession>A0A284R5U1</accession>
<dbReference type="OrthoDB" id="2431447at2759"/>
<dbReference type="InterPro" id="IPR052338">
    <property type="entry name" value="Transposase_5"/>
</dbReference>
<dbReference type="AlphaFoldDB" id="A0A284R5U1"/>
<reference evidence="4" key="1">
    <citation type="journal article" date="2017" name="Nat. Ecol. Evol.">
        <title>Genome expansion and lineage-specific genetic innovations in the forest pathogenic fungi Armillaria.</title>
        <authorList>
            <person name="Sipos G."/>
            <person name="Prasanna A.N."/>
            <person name="Walter M.C."/>
            <person name="O'Connor E."/>
            <person name="Balint B."/>
            <person name="Krizsan K."/>
            <person name="Kiss B."/>
            <person name="Hess J."/>
            <person name="Varga T."/>
            <person name="Slot J."/>
            <person name="Riley R."/>
            <person name="Boka B."/>
            <person name="Rigling D."/>
            <person name="Barry K."/>
            <person name="Lee J."/>
            <person name="Mihaltcheva S."/>
            <person name="LaButti K."/>
            <person name="Lipzen A."/>
            <person name="Waldron R."/>
            <person name="Moloney N.M."/>
            <person name="Sperisen C."/>
            <person name="Kredics L."/>
            <person name="Vagvoelgyi C."/>
            <person name="Patrignani A."/>
            <person name="Fitzpatrick D."/>
            <person name="Nagy I."/>
            <person name="Doyle S."/>
            <person name="Anderson J.B."/>
            <person name="Grigoriev I.V."/>
            <person name="Gueldener U."/>
            <person name="Muensterkoetter M."/>
            <person name="Nagy L.G."/>
        </authorList>
    </citation>
    <scope>NUCLEOTIDE SEQUENCE [LARGE SCALE GENOMIC DNA]</scope>
    <source>
        <strain evidence="4">C18/9</strain>
    </source>
</reference>
<dbReference type="PANTHER" id="PTHR23022">
    <property type="entry name" value="TRANSPOSABLE ELEMENT-RELATED"/>
    <property type="match status" value="1"/>
</dbReference>
<dbReference type="GO" id="GO:0003677">
    <property type="term" value="F:DNA binding"/>
    <property type="evidence" value="ECO:0007669"/>
    <property type="project" value="InterPro"/>
</dbReference>
<evidence type="ECO:0000259" key="1">
    <source>
        <dbReference type="Pfam" id="PF01498"/>
    </source>
</evidence>
<keyword evidence="4" id="KW-1185">Reference proteome</keyword>
<dbReference type="Pfam" id="PF01498">
    <property type="entry name" value="HTH_Tnp_Tc3_2"/>
    <property type="match status" value="1"/>
</dbReference>
<protein>
    <recommendedName>
        <fullName evidence="5">Transposase</fullName>
    </recommendedName>
</protein>
<dbReference type="InterPro" id="IPR036397">
    <property type="entry name" value="RNaseH_sf"/>
</dbReference>
<evidence type="ECO:0000313" key="3">
    <source>
        <dbReference type="EMBL" id="SJL04078.1"/>
    </source>
</evidence>
<dbReference type="InterPro" id="IPR038717">
    <property type="entry name" value="Tc1-like_DDE_dom"/>
</dbReference>
<dbReference type="GO" id="GO:0006313">
    <property type="term" value="P:DNA transposition"/>
    <property type="evidence" value="ECO:0007669"/>
    <property type="project" value="InterPro"/>
</dbReference>
<gene>
    <name evidence="3" type="ORF">ARMOST_07437</name>
</gene>
<dbReference type="InterPro" id="IPR002492">
    <property type="entry name" value="Transposase_Tc1-like"/>
</dbReference>
<feature type="domain" description="Transposase Tc1-like" evidence="1">
    <location>
        <begin position="60"/>
        <end position="115"/>
    </location>
</feature>
<proteinExistence type="predicted"/>
<name>A0A284R5U1_ARMOS</name>
<dbReference type="Gene3D" id="3.30.420.10">
    <property type="entry name" value="Ribonuclease H-like superfamily/Ribonuclease H"/>
    <property type="match status" value="1"/>
</dbReference>
<sequence length="323" mass="36520">MQHEHDEGAKNQFIGAMLATHKLNESALLTGIPYETARKIWRKYRERGSVKNLPCSGQPKKIDSTSVNEVGIDASEKVIAKALEDHGLHRRVARKRPFLSAGQKKVRKGWAKDHKEQDWKKVVWSDECYIHLDDKTGRIFVTRRVDEELDDSCVVPTFKQSSVHVMVWGCVALGWKGPLAVLEYPGGKGGGMTAARYQEQVLEGQLKVFWKDLEEARPGLAFQQDGAPSHTAKTTKHWLAQNDIPLLPHPPNSPDINPIEPVWHELKKRLHALPRHPTSTKALREAVLQEWASMPLMDIDKHIESMSDRVKAVLKAKGGHTRF</sequence>
<evidence type="ECO:0000259" key="2">
    <source>
        <dbReference type="Pfam" id="PF13358"/>
    </source>
</evidence>
<dbReference type="PANTHER" id="PTHR23022:SF135">
    <property type="entry name" value="SI:DKEY-77F5.3"/>
    <property type="match status" value="1"/>
</dbReference>
<dbReference type="OMA" id="PMENINR"/>
<evidence type="ECO:0008006" key="5">
    <source>
        <dbReference type="Google" id="ProtNLM"/>
    </source>
</evidence>